<gene>
    <name evidence="1" type="ORF">BG04_1980</name>
</gene>
<protein>
    <recommendedName>
        <fullName evidence="3">DUF72 domain-containing protein</fullName>
    </recommendedName>
</protein>
<dbReference type="SUPFAM" id="SSF117396">
    <property type="entry name" value="TM1631-like"/>
    <property type="match status" value="1"/>
</dbReference>
<dbReference type="KEGG" id="bmeg:BG04_1980"/>
<dbReference type="RefSeq" id="WP_013059642.1">
    <property type="nucleotide sequence ID" value="NZ_BCVB01000009.1"/>
</dbReference>
<accession>A0A0B6AM08</accession>
<evidence type="ECO:0000313" key="2">
    <source>
        <dbReference type="Proteomes" id="UP000031829"/>
    </source>
</evidence>
<dbReference type="AlphaFoldDB" id="A0A0B6AM08"/>
<reference evidence="1 2" key="1">
    <citation type="journal article" date="2015" name="Genome Announc.">
        <title>Complete genome sequences for 35 biothreat assay-relevant bacillus species.</title>
        <authorList>
            <person name="Johnson S.L."/>
            <person name="Daligault H.E."/>
            <person name="Davenport K.W."/>
            <person name="Jaissle J."/>
            <person name="Frey K.G."/>
            <person name="Ladner J.T."/>
            <person name="Broomall S.M."/>
            <person name="Bishop-Lilly K.A."/>
            <person name="Bruce D.C."/>
            <person name="Gibbons H.S."/>
            <person name="Coyne S.R."/>
            <person name="Lo C.C."/>
            <person name="Meincke L."/>
            <person name="Munk A.C."/>
            <person name="Koroleva G.I."/>
            <person name="Rosenzweig C.N."/>
            <person name="Palacios G.F."/>
            <person name="Redden C.L."/>
            <person name="Minogue T.D."/>
            <person name="Chain P.S."/>
        </authorList>
    </citation>
    <scope>NUCLEOTIDE SEQUENCE [LARGE SCALE GENOMIC DNA]</scope>
    <source>
        <strain evidence="2">ATCC 14581 / DSM 32 / JCM 2506 / NBRC 15308 / NCIMB 9376 / NCTC 10342 / NRRL B-14308 / VKM B-512</strain>
    </source>
</reference>
<dbReference type="PANTHER" id="PTHR30348">
    <property type="entry name" value="UNCHARACTERIZED PROTEIN YECE"/>
    <property type="match status" value="1"/>
</dbReference>
<proteinExistence type="predicted"/>
<dbReference type="Proteomes" id="UP000031829">
    <property type="component" value="Chromosome"/>
</dbReference>
<dbReference type="GeneID" id="93645448"/>
<name>A0A0B6AM08_PRIM2</name>
<dbReference type="Gene3D" id="3.20.20.410">
    <property type="entry name" value="Protein of unknown function UPF0759"/>
    <property type="match status" value="1"/>
</dbReference>
<dbReference type="EMBL" id="CP009920">
    <property type="protein sequence ID" value="AJI22112.1"/>
    <property type="molecule type" value="Genomic_DNA"/>
</dbReference>
<organism evidence="1 2">
    <name type="scientific">Priestia megaterium (strain ATCC 14581 / DSM 32 / CCUG 1817 / JCM 2506 / NBRC 15308 / NCIMB 9376 / NCTC 10342 / NRRL B-14308 / VKM B-512 / Ford 19)</name>
    <name type="common">Bacillus megaterium</name>
    <dbReference type="NCBI Taxonomy" id="1348623"/>
    <lineage>
        <taxon>Bacteria</taxon>
        <taxon>Bacillati</taxon>
        <taxon>Bacillota</taxon>
        <taxon>Bacilli</taxon>
        <taxon>Bacillales</taxon>
        <taxon>Bacillaceae</taxon>
        <taxon>Priestia</taxon>
    </lineage>
</organism>
<evidence type="ECO:0008006" key="3">
    <source>
        <dbReference type="Google" id="ProtNLM"/>
    </source>
</evidence>
<evidence type="ECO:0000313" key="1">
    <source>
        <dbReference type="EMBL" id="AJI22112.1"/>
    </source>
</evidence>
<dbReference type="InterPro" id="IPR036520">
    <property type="entry name" value="UPF0759_sf"/>
</dbReference>
<sequence>MIYIGVTGWGDHDSLYEAGVSSRDKLAVYAGHFPIVEVDSSFYAIQPTSNVEKWVNDTPESFRFVVKAYQGMTGHMREGNPFDSKEEMFHAFLESVKPYVTSNKLGMILFQMPPWFDCTKENVAYLRYSREKFGDLPVALEFRNQSWFKPFFYDKTLTFMEQEKWIHGICDEPQAGEGSIPIVIHATDKQKTLIRFHGRNVHGWNKPAEGNWRAVRFLYRYNEKELLEWKERLEKLQKQTKDIYLLFNNNSGGDAVHNAKQLMSLLNIEYENLAPKQLDFFNEF</sequence>
<dbReference type="PANTHER" id="PTHR30348:SF13">
    <property type="entry name" value="UPF0759 PROTEIN YUNF"/>
    <property type="match status" value="1"/>
</dbReference>
<dbReference type="HOGENOM" id="CLU_046519_0_0_9"/>
<dbReference type="Pfam" id="PF01904">
    <property type="entry name" value="DUF72"/>
    <property type="match status" value="1"/>
</dbReference>
<dbReference type="InterPro" id="IPR002763">
    <property type="entry name" value="DUF72"/>
</dbReference>